<feature type="domain" description="NfeD-like C-terminal" evidence="6">
    <location>
        <begin position="86"/>
        <end position="144"/>
    </location>
</feature>
<keyword evidence="8" id="KW-1185">Reference proteome</keyword>
<keyword evidence="2 5" id="KW-0812">Transmembrane</keyword>
<evidence type="ECO:0000313" key="7">
    <source>
        <dbReference type="EMBL" id="MBB5222204.1"/>
    </source>
</evidence>
<dbReference type="Proteomes" id="UP000549457">
    <property type="component" value="Unassembled WGS sequence"/>
</dbReference>
<comment type="subcellular location">
    <subcellularLocation>
        <location evidence="1">Membrane</location>
        <topology evidence="1">Multi-pass membrane protein</topology>
    </subcellularLocation>
</comment>
<dbReference type="AlphaFoldDB" id="A0A840SMI8"/>
<evidence type="ECO:0000256" key="5">
    <source>
        <dbReference type="SAM" id="Phobius"/>
    </source>
</evidence>
<dbReference type="PANTHER" id="PTHR33507">
    <property type="entry name" value="INNER MEMBRANE PROTEIN YBBJ"/>
    <property type="match status" value="1"/>
</dbReference>
<keyword evidence="3 5" id="KW-1133">Transmembrane helix</keyword>
<feature type="transmembrane region" description="Helical" evidence="5">
    <location>
        <begin position="49"/>
        <end position="69"/>
    </location>
</feature>
<accession>A0A840SMI8</accession>
<name>A0A840SMI8_9RHOB</name>
<proteinExistence type="predicted"/>
<evidence type="ECO:0000256" key="4">
    <source>
        <dbReference type="ARBA" id="ARBA00023136"/>
    </source>
</evidence>
<comment type="caution">
    <text evidence="7">The sequence shown here is derived from an EMBL/GenBank/DDBJ whole genome shotgun (WGS) entry which is preliminary data.</text>
</comment>
<dbReference type="EMBL" id="JACHFM010000002">
    <property type="protein sequence ID" value="MBB5222204.1"/>
    <property type="molecule type" value="Genomic_DNA"/>
</dbReference>
<protein>
    <recommendedName>
        <fullName evidence="6">NfeD-like C-terminal domain-containing protein</fullName>
    </recommendedName>
</protein>
<reference evidence="7 8" key="1">
    <citation type="submission" date="2020-08" db="EMBL/GenBank/DDBJ databases">
        <title>Genomic Encyclopedia of Type Strains, Phase IV (KMG-IV): sequencing the most valuable type-strain genomes for metagenomic binning, comparative biology and taxonomic classification.</title>
        <authorList>
            <person name="Goeker M."/>
        </authorList>
    </citation>
    <scope>NUCLEOTIDE SEQUENCE [LARGE SCALE GENOMIC DNA]</scope>
    <source>
        <strain evidence="7 8">DSM 101730</strain>
    </source>
</reference>
<keyword evidence="4 5" id="KW-0472">Membrane</keyword>
<evidence type="ECO:0000313" key="8">
    <source>
        <dbReference type="Proteomes" id="UP000549457"/>
    </source>
</evidence>
<evidence type="ECO:0000256" key="3">
    <source>
        <dbReference type="ARBA" id="ARBA00022989"/>
    </source>
</evidence>
<sequence length="145" mass="15600">MSPWWWVAIAIALGAGEMLTTTTLLLWSALAALGTAMVFWVIGPTDWPAQVAAFAALSILLTFVGRLVLARRSPRPDAASPLNRRADQLVGRDGEVLAFDQNEGRILIDGIPWRARLEGGLPIPLAGDRVRIVAADGIVVLVRPL</sequence>
<dbReference type="PANTHER" id="PTHR33507:SF3">
    <property type="entry name" value="INNER MEMBRANE PROTEIN YBBJ"/>
    <property type="match status" value="1"/>
</dbReference>
<dbReference type="InterPro" id="IPR052165">
    <property type="entry name" value="Membrane_assoc_protease"/>
</dbReference>
<evidence type="ECO:0000256" key="2">
    <source>
        <dbReference type="ARBA" id="ARBA00022692"/>
    </source>
</evidence>
<evidence type="ECO:0000259" key="6">
    <source>
        <dbReference type="Pfam" id="PF01957"/>
    </source>
</evidence>
<dbReference type="Pfam" id="PF01957">
    <property type="entry name" value="NfeD"/>
    <property type="match status" value="1"/>
</dbReference>
<gene>
    <name evidence="7" type="ORF">HNP73_002140</name>
</gene>
<dbReference type="InterPro" id="IPR002810">
    <property type="entry name" value="NfeD-like_C"/>
</dbReference>
<dbReference type="InterPro" id="IPR012340">
    <property type="entry name" value="NA-bd_OB-fold"/>
</dbReference>
<organism evidence="7 8">
    <name type="scientific">Amaricoccus macauensis</name>
    <dbReference type="NCBI Taxonomy" id="57001"/>
    <lineage>
        <taxon>Bacteria</taxon>
        <taxon>Pseudomonadati</taxon>
        <taxon>Pseudomonadota</taxon>
        <taxon>Alphaproteobacteria</taxon>
        <taxon>Rhodobacterales</taxon>
        <taxon>Paracoccaceae</taxon>
        <taxon>Amaricoccus</taxon>
    </lineage>
</organism>
<dbReference type="RefSeq" id="WP_184148656.1">
    <property type="nucleotide sequence ID" value="NZ_JACHFM010000002.1"/>
</dbReference>
<evidence type="ECO:0000256" key="1">
    <source>
        <dbReference type="ARBA" id="ARBA00004141"/>
    </source>
</evidence>
<dbReference type="SUPFAM" id="SSF141322">
    <property type="entry name" value="NfeD domain-like"/>
    <property type="match status" value="1"/>
</dbReference>
<dbReference type="GO" id="GO:0005886">
    <property type="term" value="C:plasma membrane"/>
    <property type="evidence" value="ECO:0007669"/>
    <property type="project" value="TreeGrafter"/>
</dbReference>
<dbReference type="Gene3D" id="2.40.50.140">
    <property type="entry name" value="Nucleic acid-binding proteins"/>
    <property type="match status" value="1"/>
</dbReference>